<keyword evidence="1" id="KW-1133">Transmembrane helix</keyword>
<dbReference type="Proteomes" id="UP000253790">
    <property type="component" value="Chromosome"/>
</dbReference>
<proteinExistence type="predicted"/>
<dbReference type="RefSeq" id="WP_114928163.1">
    <property type="nucleotide sequence ID" value="NZ_CP031229.1"/>
</dbReference>
<keyword evidence="1" id="KW-0812">Transmembrane</keyword>
<evidence type="ECO:0008006" key="4">
    <source>
        <dbReference type="Google" id="ProtNLM"/>
    </source>
</evidence>
<protein>
    <recommendedName>
        <fullName evidence="4">Polysaccharide chain length determinant N-terminal domain-containing protein</fullName>
    </recommendedName>
</protein>
<organism evidence="2 3">
    <name type="scientific">Ornithinimicrobium avium</name>
    <dbReference type="NCBI Taxonomy" id="2283195"/>
    <lineage>
        <taxon>Bacteria</taxon>
        <taxon>Bacillati</taxon>
        <taxon>Actinomycetota</taxon>
        <taxon>Actinomycetes</taxon>
        <taxon>Micrococcales</taxon>
        <taxon>Ornithinimicrobiaceae</taxon>
        <taxon>Ornithinimicrobium</taxon>
    </lineage>
</organism>
<dbReference type="AlphaFoldDB" id="A0A345NMZ0"/>
<feature type="transmembrane region" description="Helical" evidence="1">
    <location>
        <begin position="170"/>
        <end position="189"/>
    </location>
</feature>
<keyword evidence="3" id="KW-1185">Reference proteome</keyword>
<dbReference type="OrthoDB" id="3695950at2"/>
<feature type="transmembrane region" description="Helical" evidence="1">
    <location>
        <begin position="14"/>
        <end position="32"/>
    </location>
</feature>
<gene>
    <name evidence="2" type="ORF">DV701_09960</name>
</gene>
<dbReference type="KEGG" id="orn:DV701_09960"/>
<accession>A0A345NMZ0</accession>
<evidence type="ECO:0000313" key="3">
    <source>
        <dbReference type="Proteomes" id="UP000253790"/>
    </source>
</evidence>
<sequence length="209" mass="22234">MFSWTLLTALRRRWYLLLLSLLVTAAATYLVVDRVPPTYELRADVVLLPPDALLEEGENPFLALGGLNQALDVLVRAFPPELRQEVHDTTGAEFEVVRDPGASGPIMLVTATAPTPSGVDQALGAVLDATPRILEGIQDDTDVPAEDQIISMVLYQEVTPERSLTPTLRAGVLVGGVSLLAGVLAIAAVDGLLLRRRGRPAADAPAPTA</sequence>
<dbReference type="EMBL" id="CP031229">
    <property type="protein sequence ID" value="AXH96398.1"/>
    <property type="molecule type" value="Genomic_DNA"/>
</dbReference>
<name>A0A345NMZ0_9MICO</name>
<evidence type="ECO:0000256" key="1">
    <source>
        <dbReference type="SAM" id="Phobius"/>
    </source>
</evidence>
<keyword evidence="1" id="KW-0472">Membrane</keyword>
<reference evidence="2 3" key="1">
    <citation type="submission" date="2018-07" db="EMBL/GenBank/DDBJ databases">
        <title>Complete genome sequencing of Ornithinimicrobium sp. AMA3305.</title>
        <authorList>
            <person name="Bae J.-W."/>
        </authorList>
    </citation>
    <scope>NUCLEOTIDE SEQUENCE [LARGE SCALE GENOMIC DNA]</scope>
    <source>
        <strain evidence="2 3">AMA3305</strain>
    </source>
</reference>
<evidence type="ECO:0000313" key="2">
    <source>
        <dbReference type="EMBL" id="AXH96398.1"/>
    </source>
</evidence>